<feature type="transmembrane region" description="Helical" evidence="6">
    <location>
        <begin position="251"/>
        <end position="271"/>
    </location>
</feature>
<dbReference type="CDD" id="cd17324">
    <property type="entry name" value="MFS_NepI_like"/>
    <property type="match status" value="1"/>
</dbReference>
<gene>
    <name evidence="8" type="ORF">FFV09_18785</name>
</gene>
<feature type="transmembrane region" description="Helical" evidence="6">
    <location>
        <begin position="43"/>
        <end position="68"/>
    </location>
</feature>
<dbReference type="InterPro" id="IPR020846">
    <property type="entry name" value="MFS_dom"/>
</dbReference>
<dbReference type="RefSeq" id="WP_141449247.1">
    <property type="nucleotide sequence ID" value="NZ_CP041217.1"/>
</dbReference>
<sequence length="394" mass="40666">MSVSRSSAGLSAGTALLLAAACGLAVANVYYAQPLLGLLAEQFGVPIAAVGSIVTVVQVFYALGLLLIVPLGDLLSRRRLTVILLLLITAGLLAAAWSSSFFMLLAGLALVGLTAVVTQILVNFASALAAEEQRGRIVGIVTSGVVIGILLARTFAGVISDLASWRAVYVASSLLTAAAALALSALLPADGADKSSLSYGRLLLSVLRLFREERLLRTRAALAFCVFTAFGILWTPLALPLGQAPFFLSPSAIGAFGLAGAAGALGAVGAGRLADRGLGERTTGVALILLLLSWLPIGLLHHSLALLVVGILLLDFAVQAVHVTNQSLLYAALPEARGRLTGAYMTFYSIGSALGAFVSTRAYAAYGWTGVSLLGACVSLAGLAFWICTQTRRR</sequence>
<accession>A0A4Y6V212</accession>
<keyword evidence="5 6" id="KW-0472">Membrane</keyword>
<feature type="transmembrane region" description="Helical" evidence="6">
    <location>
        <begin position="80"/>
        <end position="97"/>
    </location>
</feature>
<dbReference type="PROSITE" id="PS50850">
    <property type="entry name" value="MFS"/>
    <property type="match status" value="1"/>
</dbReference>
<feature type="domain" description="Major facilitator superfamily (MFS) profile" evidence="7">
    <location>
        <begin position="14"/>
        <end position="394"/>
    </location>
</feature>
<evidence type="ECO:0000256" key="4">
    <source>
        <dbReference type="ARBA" id="ARBA00022989"/>
    </source>
</evidence>
<feature type="transmembrane region" description="Helical" evidence="6">
    <location>
        <begin position="103"/>
        <end position="125"/>
    </location>
</feature>
<evidence type="ECO:0000313" key="8">
    <source>
        <dbReference type="EMBL" id="QDH22706.1"/>
    </source>
</evidence>
<organism evidence="8 9">
    <name type="scientific">Saccharibacillus brassicae</name>
    <dbReference type="NCBI Taxonomy" id="2583377"/>
    <lineage>
        <taxon>Bacteria</taxon>
        <taxon>Bacillati</taxon>
        <taxon>Bacillota</taxon>
        <taxon>Bacilli</taxon>
        <taxon>Bacillales</taxon>
        <taxon>Paenibacillaceae</taxon>
        <taxon>Saccharibacillus</taxon>
    </lineage>
</organism>
<dbReference type="Pfam" id="PF07690">
    <property type="entry name" value="MFS_1"/>
    <property type="match status" value="1"/>
</dbReference>
<keyword evidence="4 6" id="KW-1133">Transmembrane helix</keyword>
<dbReference type="KEGG" id="saca:FFV09_18785"/>
<dbReference type="InterPro" id="IPR011701">
    <property type="entry name" value="MFS"/>
</dbReference>
<evidence type="ECO:0000256" key="3">
    <source>
        <dbReference type="ARBA" id="ARBA00022692"/>
    </source>
</evidence>
<dbReference type="PANTHER" id="PTHR42910:SF1">
    <property type="entry name" value="MAJOR FACILITATOR SUPERFAMILY (MFS) PROFILE DOMAIN-CONTAINING PROTEIN"/>
    <property type="match status" value="1"/>
</dbReference>
<comment type="subcellular location">
    <subcellularLocation>
        <location evidence="1">Cell membrane</location>
        <topology evidence="1">Multi-pass membrane protein</topology>
    </subcellularLocation>
</comment>
<feature type="transmembrane region" description="Helical" evidence="6">
    <location>
        <begin position="168"/>
        <end position="187"/>
    </location>
</feature>
<feature type="transmembrane region" description="Helical" evidence="6">
    <location>
        <begin position="220"/>
        <end position="239"/>
    </location>
</feature>
<keyword evidence="3 6" id="KW-0812">Transmembrane</keyword>
<protein>
    <submittedName>
        <fullName evidence="8">MFS transporter</fullName>
    </submittedName>
</protein>
<dbReference type="Gene3D" id="1.20.1250.20">
    <property type="entry name" value="MFS general substrate transporter like domains"/>
    <property type="match status" value="1"/>
</dbReference>
<feature type="transmembrane region" description="Helical" evidence="6">
    <location>
        <begin position="365"/>
        <end position="388"/>
    </location>
</feature>
<evidence type="ECO:0000256" key="2">
    <source>
        <dbReference type="ARBA" id="ARBA00022448"/>
    </source>
</evidence>
<dbReference type="EMBL" id="CP041217">
    <property type="protein sequence ID" value="QDH22706.1"/>
    <property type="molecule type" value="Genomic_DNA"/>
</dbReference>
<reference evidence="8 9" key="1">
    <citation type="submission" date="2019-06" db="EMBL/GenBank/DDBJ databases">
        <title>Saccharibacillus brassicae sp. nov., an endophytic bacterium isolated from Chinese cabbage seeds (Brassica pekinensis).</title>
        <authorList>
            <person name="Jiang L."/>
            <person name="Lee J."/>
            <person name="Kim S.W."/>
        </authorList>
    </citation>
    <scope>NUCLEOTIDE SEQUENCE [LARGE SCALE GENOMIC DNA]</scope>
    <source>
        <strain evidence="9">KCTC 43072 / ATSA2</strain>
    </source>
</reference>
<dbReference type="Proteomes" id="UP000316968">
    <property type="component" value="Chromosome"/>
</dbReference>
<dbReference type="SUPFAM" id="SSF103473">
    <property type="entry name" value="MFS general substrate transporter"/>
    <property type="match status" value="1"/>
</dbReference>
<evidence type="ECO:0000313" key="9">
    <source>
        <dbReference type="Proteomes" id="UP000316968"/>
    </source>
</evidence>
<dbReference type="PANTHER" id="PTHR42910">
    <property type="entry name" value="TRANSPORTER SCO4007-RELATED"/>
    <property type="match status" value="1"/>
</dbReference>
<dbReference type="PROSITE" id="PS51257">
    <property type="entry name" value="PROKAR_LIPOPROTEIN"/>
    <property type="match status" value="1"/>
</dbReference>
<dbReference type="AlphaFoldDB" id="A0A4Y6V212"/>
<keyword evidence="9" id="KW-1185">Reference proteome</keyword>
<evidence type="ECO:0000256" key="1">
    <source>
        <dbReference type="ARBA" id="ARBA00004651"/>
    </source>
</evidence>
<feature type="transmembrane region" description="Helical" evidence="6">
    <location>
        <begin position="137"/>
        <end position="156"/>
    </location>
</feature>
<dbReference type="GO" id="GO:0022857">
    <property type="term" value="F:transmembrane transporter activity"/>
    <property type="evidence" value="ECO:0007669"/>
    <property type="project" value="InterPro"/>
</dbReference>
<dbReference type="InterPro" id="IPR036259">
    <property type="entry name" value="MFS_trans_sf"/>
</dbReference>
<name>A0A4Y6V212_SACBS</name>
<dbReference type="GO" id="GO:0005886">
    <property type="term" value="C:plasma membrane"/>
    <property type="evidence" value="ECO:0007669"/>
    <property type="project" value="UniProtKB-SubCell"/>
</dbReference>
<evidence type="ECO:0000256" key="6">
    <source>
        <dbReference type="SAM" id="Phobius"/>
    </source>
</evidence>
<evidence type="ECO:0000259" key="7">
    <source>
        <dbReference type="PROSITE" id="PS50850"/>
    </source>
</evidence>
<evidence type="ECO:0000256" key="5">
    <source>
        <dbReference type="ARBA" id="ARBA00023136"/>
    </source>
</evidence>
<dbReference type="OrthoDB" id="9815356at2"/>
<proteinExistence type="predicted"/>
<keyword evidence="2" id="KW-0813">Transport</keyword>